<keyword evidence="5" id="KW-0531">Neurotransmitter degradation</keyword>
<dbReference type="GO" id="GO:0032259">
    <property type="term" value="P:methylation"/>
    <property type="evidence" value="ECO:0007669"/>
    <property type="project" value="UniProtKB-KW"/>
</dbReference>
<accession>A0A914AWX5</accession>
<keyword evidence="2" id="KW-0489">Methyltransferase</keyword>
<keyword evidence="6" id="KW-0128">Catecholamine metabolism</keyword>
<keyword evidence="4" id="KW-0949">S-adenosyl-L-methionine</keyword>
<dbReference type="InterPro" id="IPR002935">
    <property type="entry name" value="SAM_O-MeTrfase"/>
</dbReference>
<dbReference type="Pfam" id="PF01596">
    <property type="entry name" value="Methyltransf_3"/>
    <property type="match status" value="1"/>
</dbReference>
<dbReference type="GeneID" id="119737719"/>
<dbReference type="AlphaFoldDB" id="A0A914AWX5"/>
<keyword evidence="3" id="KW-0808">Transferase</keyword>
<dbReference type="EC" id="2.1.1.6" evidence="1"/>
<evidence type="ECO:0000256" key="6">
    <source>
        <dbReference type="ARBA" id="ARBA00022939"/>
    </source>
</evidence>
<comment type="similarity">
    <text evidence="7">Belongs to the class I-like SAM-binding methyltransferase superfamily. Cation-dependent O-methyltransferase family.</text>
</comment>
<evidence type="ECO:0000256" key="4">
    <source>
        <dbReference type="ARBA" id="ARBA00022691"/>
    </source>
</evidence>
<sequence length="242" mass="27833">MSELSWWSLAKVFVPKVVPRLWLNIWHWNTVEERLLEFVKSTAKEGDVTSVLSSADRFIREKEWMMNIQCEKRLKIEEVLEERKPKACLELGTYFGYSAISTASKLPKEGRLITLEIKEKNAAIAQQFIQFAGLNDKISISVGKATDIIPTLRSRYSIDKLDYVFLDHWKSDYLPDLKLLEEHGLLSNGAVIIADNILIPGIPDYLKYVESSDKFTTERFYFQVESLGVKDAMTISIYNGNQ</sequence>
<dbReference type="OrthoDB" id="186626at2759"/>
<evidence type="ECO:0000256" key="3">
    <source>
        <dbReference type="ARBA" id="ARBA00022679"/>
    </source>
</evidence>
<dbReference type="EnsemblMetazoa" id="XM_038212271.1">
    <property type="protein sequence ID" value="XP_038068199.1"/>
    <property type="gene ID" value="LOC119737719"/>
</dbReference>
<dbReference type="PROSITE" id="PS51682">
    <property type="entry name" value="SAM_OMT_I"/>
    <property type="match status" value="1"/>
</dbReference>
<evidence type="ECO:0000256" key="5">
    <source>
        <dbReference type="ARBA" id="ARBA00022867"/>
    </source>
</evidence>
<dbReference type="OMA" id="EQTIHIC"/>
<evidence type="ECO:0000256" key="2">
    <source>
        <dbReference type="ARBA" id="ARBA00022603"/>
    </source>
</evidence>
<evidence type="ECO:0000256" key="7">
    <source>
        <dbReference type="ARBA" id="ARBA00023453"/>
    </source>
</evidence>
<evidence type="ECO:0000313" key="9">
    <source>
        <dbReference type="Proteomes" id="UP000887568"/>
    </source>
</evidence>
<evidence type="ECO:0000313" key="8">
    <source>
        <dbReference type="EnsemblMetazoa" id="XP_038068198.1"/>
    </source>
</evidence>
<keyword evidence="9" id="KW-1185">Reference proteome</keyword>
<dbReference type="RefSeq" id="XP_038068199.1">
    <property type="nucleotide sequence ID" value="XM_038212271.1"/>
</dbReference>
<dbReference type="EnsemblMetazoa" id="XM_038212270.1">
    <property type="protein sequence ID" value="XP_038068198.1"/>
    <property type="gene ID" value="LOC119737719"/>
</dbReference>
<evidence type="ECO:0000256" key="1">
    <source>
        <dbReference type="ARBA" id="ARBA00012880"/>
    </source>
</evidence>
<dbReference type="PANTHER" id="PTHR43836">
    <property type="entry name" value="CATECHOL O-METHYLTRANSFERASE 1-RELATED"/>
    <property type="match status" value="1"/>
</dbReference>
<dbReference type="SUPFAM" id="SSF53335">
    <property type="entry name" value="S-adenosyl-L-methionine-dependent methyltransferases"/>
    <property type="match status" value="1"/>
</dbReference>
<proteinExistence type="inferred from homology"/>
<dbReference type="PANTHER" id="PTHR43836:SF2">
    <property type="entry name" value="CATECHOL O-METHYLTRANSFERASE 1-RELATED"/>
    <property type="match status" value="1"/>
</dbReference>
<protein>
    <recommendedName>
        <fullName evidence="1">catechol O-methyltransferase</fullName>
        <ecNumber evidence="1">2.1.1.6</ecNumber>
    </recommendedName>
</protein>
<dbReference type="RefSeq" id="XP_038068198.1">
    <property type="nucleotide sequence ID" value="XM_038212270.1"/>
</dbReference>
<dbReference type="Proteomes" id="UP000887568">
    <property type="component" value="Unplaced"/>
</dbReference>
<dbReference type="InterPro" id="IPR029063">
    <property type="entry name" value="SAM-dependent_MTases_sf"/>
</dbReference>
<dbReference type="GO" id="GO:0016206">
    <property type="term" value="F:catechol O-methyltransferase activity"/>
    <property type="evidence" value="ECO:0007669"/>
    <property type="project" value="UniProtKB-EC"/>
</dbReference>
<organism evidence="8 9">
    <name type="scientific">Patiria miniata</name>
    <name type="common">Bat star</name>
    <name type="synonym">Asterina miniata</name>
    <dbReference type="NCBI Taxonomy" id="46514"/>
    <lineage>
        <taxon>Eukaryota</taxon>
        <taxon>Metazoa</taxon>
        <taxon>Echinodermata</taxon>
        <taxon>Eleutherozoa</taxon>
        <taxon>Asterozoa</taxon>
        <taxon>Asteroidea</taxon>
        <taxon>Valvatacea</taxon>
        <taxon>Valvatida</taxon>
        <taxon>Asterinidae</taxon>
        <taxon>Patiria</taxon>
    </lineage>
</organism>
<name>A0A914AWX5_PATMI</name>
<reference evidence="8" key="1">
    <citation type="submission" date="2022-11" db="UniProtKB">
        <authorList>
            <consortium name="EnsemblMetazoa"/>
        </authorList>
    </citation>
    <scope>IDENTIFICATION</scope>
</reference>
<dbReference type="GO" id="GO:0006584">
    <property type="term" value="P:catecholamine metabolic process"/>
    <property type="evidence" value="ECO:0007669"/>
    <property type="project" value="UniProtKB-KW"/>
</dbReference>
<dbReference type="FunFam" id="3.40.50.150:FF:000054">
    <property type="entry name" value="Catechol O-methyltransferase"/>
    <property type="match status" value="1"/>
</dbReference>
<dbReference type="Gene3D" id="3.40.50.150">
    <property type="entry name" value="Vaccinia Virus protein VP39"/>
    <property type="match status" value="1"/>
</dbReference>